<evidence type="ECO:0000313" key="1">
    <source>
        <dbReference type="EMBL" id="KYO21193.1"/>
    </source>
</evidence>
<keyword evidence="2" id="KW-1185">Reference proteome</keyword>
<proteinExistence type="predicted"/>
<gene>
    <name evidence="1" type="ORF">Y1Q_0001466</name>
</gene>
<dbReference type="AlphaFoldDB" id="A0A151M9J8"/>
<organism evidence="1 2">
    <name type="scientific">Alligator mississippiensis</name>
    <name type="common">American alligator</name>
    <dbReference type="NCBI Taxonomy" id="8496"/>
    <lineage>
        <taxon>Eukaryota</taxon>
        <taxon>Metazoa</taxon>
        <taxon>Chordata</taxon>
        <taxon>Craniata</taxon>
        <taxon>Vertebrata</taxon>
        <taxon>Euteleostomi</taxon>
        <taxon>Archelosauria</taxon>
        <taxon>Archosauria</taxon>
        <taxon>Crocodylia</taxon>
        <taxon>Alligatoridae</taxon>
        <taxon>Alligatorinae</taxon>
        <taxon>Alligator</taxon>
    </lineage>
</organism>
<reference evidence="1 2" key="1">
    <citation type="journal article" date="2012" name="Genome Biol.">
        <title>Sequencing three crocodilian genomes to illuminate the evolution of archosaurs and amniotes.</title>
        <authorList>
            <person name="St John J.A."/>
            <person name="Braun E.L."/>
            <person name="Isberg S.R."/>
            <person name="Miles L.G."/>
            <person name="Chong A.Y."/>
            <person name="Gongora J."/>
            <person name="Dalzell P."/>
            <person name="Moran C."/>
            <person name="Bed'hom B."/>
            <person name="Abzhanov A."/>
            <person name="Burgess S.C."/>
            <person name="Cooksey A.M."/>
            <person name="Castoe T.A."/>
            <person name="Crawford N.G."/>
            <person name="Densmore L.D."/>
            <person name="Drew J.C."/>
            <person name="Edwards S.V."/>
            <person name="Faircloth B.C."/>
            <person name="Fujita M.K."/>
            <person name="Greenwold M.J."/>
            <person name="Hoffmann F.G."/>
            <person name="Howard J.M."/>
            <person name="Iguchi T."/>
            <person name="Janes D.E."/>
            <person name="Khan S.Y."/>
            <person name="Kohno S."/>
            <person name="de Koning A.J."/>
            <person name="Lance S.L."/>
            <person name="McCarthy F.M."/>
            <person name="McCormack J.E."/>
            <person name="Merchant M.E."/>
            <person name="Peterson D.G."/>
            <person name="Pollock D.D."/>
            <person name="Pourmand N."/>
            <person name="Raney B.J."/>
            <person name="Roessler K.A."/>
            <person name="Sanford J.R."/>
            <person name="Sawyer R.H."/>
            <person name="Schmidt C.J."/>
            <person name="Triplett E.W."/>
            <person name="Tuberville T.D."/>
            <person name="Venegas-Anaya M."/>
            <person name="Howard J.T."/>
            <person name="Jarvis E.D."/>
            <person name="Guillette L.J.Jr."/>
            <person name="Glenn T.C."/>
            <person name="Green R.E."/>
            <person name="Ray D.A."/>
        </authorList>
    </citation>
    <scope>NUCLEOTIDE SEQUENCE [LARGE SCALE GENOMIC DNA]</scope>
    <source>
        <strain evidence="1">KSC_2009_1</strain>
    </source>
</reference>
<evidence type="ECO:0000313" key="2">
    <source>
        <dbReference type="Proteomes" id="UP000050525"/>
    </source>
</evidence>
<sequence>MEFIECRILADLENFQDIDVIAELQGWYFNGNPKYQQMKTLKGSLKALSSPAKYGPISAKHPSICLSSLALCLEFSHSGICFHYTFLP</sequence>
<accession>A0A151M9J8</accession>
<dbReference type="EMBL" id="AKHW03006295">
    <property type="protein sequence ID" value="KYO21193.1"/>
    <property type="molecule type" value="Genomic_DNA"/>
</dbReference>
<protein>
    <submittedName>
        <fullName evidence="1">Uncharacterized protein</fullName>
    </submittedName>
</protein>
<comment type="caution">
    <text evidence="1">The sequence shown here is derived from an EMBL/GenBank/DDBJ whole genome shotgun (WGS) entry which is preliminary data.</text>
</comment>
<name>A0A151M9J8_ALLMI</name>
<dbReference type="Proteomes" id="UP000050525">
    <property type="component" value="Unassembled WGS sequence"/>
</dbReference>